<keyword evidence="2" id="KW-0378">Hydrolase</keyword>
<dbReference type="GO" id="GO:0016787">
    <property type="term" value="F:hydrolase activity"/>
    <property type="evidence" value="ECO:0007669"/>
    <property type="project" value="UniProtKB-KW"/>
</dbReference>
<feature type="domain" description="SGNH hydrolase-type esterase" evidence="1">
    <location>
        <begin position="75"/>
        <end position="247"/>
    </location>
</feature>
<dbReference type="EMBL" id="CP034438">
    <property type="protein sequence ID" value="AZN29479.1"/>
    <property type="molecule type" value="Genomic_DNA"/>
</dbReference>
<gene>
    <name evidence="2" type="ORF">EJO69_03525</name>
</gene>
<dbReference type="InterPro" id="IPR036514">
    <property type="entry name" value="SGNH_hydro_sf"/>
</dbReference>
<dbReference type="Pfam" id="PF13472">
    <property type="entry name" value="Lipase_GDSL_2"/>
    <property type="match status" value="1"/>
</dbReference>
<evidence type="ECO:0000313" key="2">
    <source>
        <dbReference type="EMBL" id="AZN29479.1"/>
    </source>
</evidence>
<dbReference type="Proteomes" id="UP000270021">
    <property type="component" value="Chromosome"/>
</dbReference>
<reference evidence="2 3" key="1">
    <citation type="submission" date="2018-12" db="EMBL/GenBank/DDBJ databases">
        <title>Complete genome sequence of Flaviflexus salsibiostraticola KCTC 33148.</title>
        <authorList>
            <person name="Bae J.-W."/>
        </authorList>
    </citation>
    <scope>NUCLEOTIDE SEQUENCE [LARGE SCALE GENOMIC DNA]</scope>
    <source>
        <strain evidence="2 3">KCTC 33148</strain>
    </source>
</reference>
<dbReference type="Gene3D" id="3.40.50.1110">
    <property type="entry name" value="SGNH hydrolase"/>
    <property type="match status" value="1"/>
</dbReference>
<dbReference type="AlphaFoldDB" id="A0A3Q8WT70"/>
<sequence length="278" mass="30114">MSDGSGGVMAGRTRAALWGAGALLAGSQVLARRARRVSDQRRPYARFWERTNLAVIGKLERNRRSGLPDPLIYVALGDSAAQGLGASSVVDGYVPRLAAALEDMTGRDVALINLSVSGAVIPSVLTHQLMSLKGLERHEGIIPDIVTCEVGGNDVGYRLDGSTMAEFVQAMTTALPPGTYVADVPSFGPTPHGRRAREISELIRIYSDRDGHHHVPLEDFTSGLPLSSYLFSYHSSDFFHPNTHAYQHWAQLWVDTIAPVMDVPTVDVADVAPFQPWA</sequence>
<dbReference type="RefSeq" id="WP_126039301.1">
    <property type="nucleotide sequence ID" value="NZ_CP034438.1"/>
</dbReference>
<evidence type="ECO:0000313" key="3">
    <source>
        <dbReference type="Proteomes" id="UP000270021"/>
    </source>
</evidence>
<dbReference type="SUPFAM" id="SSF52266">
    <property type="entry name" value="SGNH hydrolase"/>
    <property type="match status" value="1"/>
</dbReference>
<protein>
    <submittedName>
        <fullName evidence="2">SGNH/GDSL hydrolase family protein</fullName>
    </submittedName>
</protein>
<keyword evidence="3" id="KW-1185">Reference proteome</keyword>
<organism evidence="2 3">
    <name type="scientific">Flaviflexus salsibiostraticola</name>
    <dbReference type="NCBI Taxonomy" id="1282737"/>
    <lineage>
        <taxon>Bacteria</taxon>
        <taxon>Bacillati</taxon>
        <taxon>Actinomycetota</taxon>
        <taxon>Actinomycetes</taxon>
        <taxon>Actinomycetales</taxon>
        <taxon>Actinomycetaceae</taxon>
        <taxon>Flaviflexus</taxon>
    </lineage>
</organism>
<evidence type="ECO:0000259" key="1">
    <source>
        <dbReference type="Pfam" id="PF13472"/>
    </source>
</evidence>
<accession>A0A3Q8WT70</accession>
<name>A0A3Q8WT70_9ACTO</name>
<dbReference type="InterPro" id="IPR013830">
    <property type="entry name" value="SGNH_hydro"/>
</dbReference>
<dbReference type="OrthoDB" id="3288625at2"/>
<dbReference type="KEGG" id="fsl:EJO69_03525"/>
<proteinExistence type="predicted"/>